<evidence type="ECO:0000313" key="4">
    <source>
        <dbReference type="Proteomes" id="UP000177925"/>
    </source>
</evidence>
<dbReference type="Pfam" id="PF11304">
    <property type="entry name" value="DUF3106"/>
    <property type="match status" value="1"/>
</dbReference>
<sequence length="123" mass="14719">MKPVLRRATRWLVVTLLLAGAPAFGAVTPVELSFAPASSPYLLAQNDWNQLSEQEKQLLKDHRNRWDKYPPDYRSRLRQGAERYQGLSPDERERLQRGRERYKTLPPDERERLKRKYQERQER</sequence>
<evidence type="ECO:0000256" key="1">
    <source>
        <dbReference type="SAM" id="MobiDB-lite"/>
    </source>
</evidence>
<reference evidence="3 4" key="1">
    <citation type="journal article" date="2016" name="Nat. Commun.">
        <title>Thousands of microbial genomes shed light on interconnected biogeochemical processes in an aquifer system.</title>
        <authorList>
            <person name="Anantharaman K."/>
            <person name="Brown C.T."/>
            <person name="Hug L.A."/>
            <person name="Sharon I."/>
            <person name="Castelle C.J."/>
            <person name="Probst A.J."/>
            <person name="Thomas B.C."/>
            <person name="Singh A."/>
            <person name="Wilkins M.J."/>
            <person name="Karaoz U."/>
            <person name="Brodie E.L."/>
            <person name="Williams K.H."/>
            <person name="Hubbard S.S."/>
            <person name="Banfield J.F."/>
        </authorList>
    </citation>
    <scope>NUCLEOTIDE SEQUENCE [LARGE SCALE GENOMIC DNA]</scope>
</reference>
<feature type="chain" id="PRO_5009526665" description="DUF3106 domain-containing protein" evidence="2">
    <location>
        <begin position="26"/>
        <end position="123"/>
    </location>
</feature>
<feature type="region of interest" description="Disordered" evidence="1">
    <location>
        <begin position="62"/>
        <end position="123"/>
    </location>
</feature>
<evidence type="ECO:0000313" key="3">
    <source>
        <dbReference type="EMBL" id="OGI43298.1"/>
    </source>
</evidence>
<organism evidence="3 4">
    <name type="scientific">Candidatus Muproteobacteria bacterium RBG_16_64_11</name>
    <dbReference type="NCBI Taxonomy" id="1817758"/>
    <lineage>
        <taxon>Bacteria</taxon>
        <taxon>Pseudomonadati</taxon>
        <taxon>Pseudomonadota</taxon>
        <taxon>Candidatus Muproteobacteria</taxon>
    </lineage>
</organism>
<dbReference type="InterPro" id="IPR021455">
    <property type="entry name" value="DUF3106"/>
</dbReference>
<name>A0A1F6TDU3_9PROT</name>
<comment type="caution">
    <text evidence="3">The sequence shown here is derived from an EMBL/GenBank/DDBJ whole genome shotgun (WGS) entry which is preliminary data.</text>
</comment>
<dbReference type="AlphaFoldDB" id="A0A1F6TDU3"/>
<dbReference type="STRING" id="1817758.A2150_06645"/>
<evidence type="ECO:0008006" key="5">
    <source>
        <dbReference type="Google" id="ProtNLM"/>
    </source>
</evidence>
<evidence type="ECO:0000256" key="2">
    <source>
        <dbReference type="SAM" id="SignalP"/>
    </source>
</evidence>
<feature type="compositionally biased region" description="Basic and acidic residues" evidence="1">
    <location>
        <begin position="62"/>
        <end position="81"/>
    </location>
</feature>
<accession>A0A1F6TDU3</accession>
<keyword evidence="2" id="KW-0732">Signal</keyword>
<dbReference type="EMBL" id="MFSS01000061">
    <property type="protein sequence ID" value="OGI43298.1"/>
    <property type="molecule type" value="Genomic_DNA"/>
</dbReference>
<feature type="compositionally biased region" description="Basic and acidic residues" evidence="1">
    <location>
        <begin position="89"/>
        <end position="123"/>
    </location>
</feature>
<feature type="signal peptide" evidence="2">
    <location>
        <begin position="1"/>
        <end position="25"/>
    </location>
</feature>
<gene>
    <name evidence="3" type="ORF">A2150_06645</name>
</gene>
<proteinExistence type="predicted"/>
<protein>
    <recommendedName>
        <fullName evidence="5">DUF3106 domain-containing protein</fullName>
    </recommendedName>
</protein>
<dbReference type="Proteomes" id="UP000177925">
    <property type="component" value="Unassembled WGS sequence"/>
</dbReference>